<dbReference type="EMBL" id="BMAO01037132">
    <property type="protein sequence ID" value="GFR15520.1"/>
    <property type="molecule type" value="Genomic_DNA"/>
</dbReference>
<evidence type="ECO:0000313" key="2">
    <source>
        <dbReference type="Proteomes" id="UP000887116"/>
    </source>
</evidence>
<comment type="caution">
    <text evidence="1">The sequence shown here is derived from an EMBL/GenBank/DDBJ whole genome shotgun (WGS) entry which is preliminary data.</text>
</comment>
<reference evidence="1" key="1">
    <citation type="submission" date="2020-07" db="EMBL/GenBank/DDBJ databases">
        <title>Multicomponent nature underlies the extraordinary mechanical properties of spider dragline silk.</title>
        <authorList>
            <person name="Kono N."/>
            <person name="Nakamura H."/>
            <person name="Mori M."/>
            <person name="Yoshida Y."/>
            <person name="Ohtoshi R."/>
            <person name="Malay A.D."/>
            <person name="Moran D.A.P."/>
            <person name="Tomita M."/>
            <person name="Numata K."/>
            <person name="Arakawa K."/>
        </authorList>
    </citation>
    <scope>NUCLEOTIDE SEQUENCE</scope>
</reference>
<organism evidence="1 2">
    <name type="scientific">Trichonephila clavata</name>
    <name type="common">Joro spider</name>
    <name type="synonym">Nephila clavata</name>
    <dbReference type="NCBI Taxonomy" id="2740835"/>
    <lineage>
        <taxon>Eukaryota</taxon>
        <taxon>Metazoa</taxon>
        <taxon>Ecdysozoa</taxon>
        <taxon>Arthropoda</taxon>
        <taxon>Chelicerata</taxon>
        <taxon>Arachnida</taxon>
        <taxon>Araneae</taxon>
        <taxon>Araneomorphae</taxon>
        <taxon>Entelegynae</taxon>
        <taxon>Araneoidea</taxon>
        <taxon>Nephilidae</taxon>
        <taxon>Trichonephila</taxon>
    </lineage>
</organism>
<dbReference type="AlphaFoldDB" id="A0A8X6LMR8"/>
<gene>
    <name evidence="1" type="primary">NCL1_13039</name>
    <name evidence="1" type="ORF">TNCT_93271</name>
</gene>
<keyword evidence="2" id="KW-1185">Reference proteome</keyword>
<sequence length="365" mass="44846">MNIKFWPSLQLTVLVRIAKKILYSLIFRVKERKCFSSPKSDVTIKYSRKIASTTKRLLSGLDIPHSIEKQIFGIIKSLNFEIQEWFFNHCGILHGEDLYFLRTLCWRSYGIIDTFETAQRLIQDNKIKIKERFDLSCKYFFDDHAQELWRKLPSVERKSITRKYDKIECMKYRTDRLSLCKKINSIQMFHYYEYENYFRENHLGLRYYFKELEPKGQYWCLLYNLTHNGVNHFDLYLCFAEMDIKEIKSLFHSLSDFHRLWVIKSFLRFPLHPLFPDIVTPLWNYISHYNYRNVLNFMIYERIRVRWHDFDYIQLMKYLWHRFPKGHQLRFKKDKIYNLFERIVWTPLRVKNPDLINCLETVFNS</sequence>
<protein>
    <submittedName>
        <fullName evidence="1">Uncharacterized protein</fullName>
    </submittedName>
</protein>
<accession>A0A8X6LMR8</accession>
<dbReference type="OrthoDB" id="6444713at2759"/>
<name>A0A8X6LMR8_TRICU</name>
<proteinExistence type="predicted"/>
<dbReference type="Proteomes" id="UP000887116">
    <property type="component" value="Unassembled WGS sequence"/>
</dbReference>
<evidence type="ECO:0000313" key="1">
    <source>
        <dbReference type="EMBL" id="GFR15520.1"/>
    </source>
</evidence>